<keyword evidence="7" id="KW-0325">Glycoprotein</keyword>
<accession>A0A9Q0DYE6</accession>
<keyword evidence="2 9" id="KW-0812">Transmembrane</keyword>
<comment type="subcellular location">
    <subcellularLocation>
        <location evidence="1">Membrane</location>
        <topology evidence="1">Multi-pass membrane protein</topology>
    </subcellularLocation>
</comment>
<evidence type="ECO:0000256" key="8">
    <source>
        <dbReference type="ARBA" id="ARBA00023224"/>
    </source>
</evidence>
<dbReference type="InterPro" id="IPR000276">
    <property type="entry name" value="GPCR_Rhodpsn"/>
</dbReference>
<dbReference type="PRINTS" id="PR00237">
    <property type="entry name" value="GPCRRHODOPSN"/>
</dbReference>
<dbReference type="InterPro" id="IPR017452">
    <property type="entry name" value="GPCR_Rhodpsn_7TM"/>
</dbReference>
<dbReference type="PANTHER" id="PTHR24232">
    <property type="entry name" value="G-PROTEIN COUPLED RECEPTOR"/>
    <property type="match status" value="1"/>
</dbReference>
<evidence type="ECO:0000313" key="12">
    <source>
        <dbReference type="Proteomes" id="UP001148018"/>
    </source>
</evidence>
<keyword evidence="5 9" id="KW-0472">Membrane</keyword>
<dbReference type="GO" id="GO:0007200">
    <property type="term" value="P:phospholipase C-activating G protein-coupled receptor signaling pathway"/>
    <property type="evidence" value="ECO:0007669"/>
    <property type="project" value="TreeGrafter"/>
</dbReference>
<gene>
    <name evidence="11" type="ORF">NHX12_004778</name>
</gene>
<keyword evidence="12" id="KW-1185">Reference proteome</keyword>
<dbReference type="GO" id="GO:0005886">
    <property type="term" value="C:plasma membrane"/>
    <property type="evidence" value="ECO:0007669"/>
    <property type="project" value="TreeGrafter"/>
</dbReference>
<feature type="transmembrane region" description="Helical" evidence="9">
    <location>
        <begin position="20"/>
        <end position="40"/>
    </location>
</feature>
<evidence type="ECO:0000256" key="1">
    <source>
        <dbReference type="ARBA" id="ARBA00004141"/>
    </source>
</evidence>
<dbReference type="GO" id="GO:0004930">
    <property type="term" value="F:G protein-coupled receptor activity"/>
    <property type="evidence" value="ECO:0007669"/>
    <property type="project" value="UniProtKB-KW"/>
</dbReference>
<dbReference type="PANTHER" id="PTHR24232:SF101">
    <property type="entry name" value="G-PROTEIN COUPLED RECEPTOR 35-LIKE"/>
    <property type="match status" value="1"/>
</dbReference>
<evidence type="ECO:0000256" key="3">
    <source>
        <dbReference type="ARBA" id="ARBA00022989"/>
    </source>
</evidence>
<dbReference type="OrthoDB" id="6086428at2759"/>
<feature type="transmembrane region" description="Helical" evidence="9">
    <location>
        <begin position="52"/>
        <end position="69"/>
    </location>
</feature>
<feature type="domain" description="G-protein coupled receptors family 1 profile" evidence="10">
    <location>
        <begin position="31"/>
        <end position="273"/>
    </location>
</feature>
<dbReference type="SUPFAM" id="SSF81321">
    <property type="entry name" value="Family A G protein-coupled receptor-like"/>
    <property type="match status" value="1"/>
</dbReference>
<dbReference type="EMBL" id="JANIIK010000111">
    <property type="protein sequence ID" value="KAJ3595475.1"/>
    <property type="molecule type" value="Genomic_DNA"/>
</dbReference>
<keyword evidence="3 9" id="KW-1133">Transmembrane helix</keyword>
<dbReference type="AlphaFoldDB" id="A0A9Q0DYE6"/>
<keyword evidence="6" id="KW-0675">Receptor</keyword>
<name>A0A9Q0DYE6_9TELE</name>
<protein>
    <recommendedName>
        <fullName evidence="10">G-protein coupled receptors family 1 profile domain-containing protein</fullName>
    </recommendedName>
</protein>
<evidence type="ECO:0000256" key="5">
    <source>
        <dbReference type="ARBA" id="ARBA00023136"/>
    </source>
</evidence>
<keyword evidence="4" id="KW-0297">G-protein coupled receptor</keyword>
<feature type="transmembrane region" description="Helical" evidence="9">
    <location>
        <begin position="212"/>
        <end position="237"/>
    </location>
</feature>
<reference evidence="11" key="1">
    <citation type="submission" date="2022-07" db="EMBL/GenBank/DDBJ databases">
        <title>Chromosome-level genome of Muraenolepis orangiensis.</title>
        <authorList>
            <person name="Kim J."/>
        </authorList>
    </citation>
    <scope>NUCLEOTIDE SEQUENCE</scope>
    <source>
        <strain evidence="11">KU_S4_2022</strain>
        <tissue evidence="11">Muscle</tissue>
    </source>
</reference>
<evidence type="ECO:0000313" key="11">
    <source>
        <dbReference type="EMBL" id="KAJ3595475.1"/>
    </source>
</evidence>
<proteinExistence type="predicted"/>
<feature type="transmembrane region" description="Helical" evidence="9">
    <location>
        <begin position="172"/>
        <end position="200"/>
    </location>
</feature>
<evidence type="ECO:0000256" key="7">
    <source>
        <dbReference type="ARBA" id="ARBA00023180"/>
    </source>
</evidence>
<dbReference type="GO" id="GO:0035025">
    <property type="term" value="P:positive regulation of Rho protein signal transduction"/>
    <property type="evidence" value="ECO:0007669"/>
    <property type="project" value="TreeGrafter"/>
</dbReference>
<evidence type="ECO:0000256" key="2">
    <source>
        <dbReference type="ARBA" id="ARBA00022692"/>
    </source>
</evidence>
<sequence>MGHITNNTTTCHVEVLQFVAYTPLFILGLLLNATALWAFVSRRHAWTDTHVYMLNLAVADFALIVFLPFRMVNAFHCLRTTYLCTFLIYIHYVNMYASILTSTAISVHRFLLVRFPLRAKAWQWKRRTAIVVCVVIWVTVIALAAAYRRTYYPEKLKTCYERWSDELLPPDFLITLVVAGFTVPLLIIVCCSSQTILILWRDKFNSGKEKKHIVGIVTANMIVFIFCFTPVHVSLLLKNSGIQLATAQTTIHHVFLVSEWMATTNCCFDSISYYFLFKSLHPSAGPAGSISRTR</sequence>
<dbReference type="Pfam" id="PF00001">
    <property type="entry name" value="7tm_1"/>
    <property type="match status" value="1"/>
</dbReference>
<evidence type="ECO:0000256" key="4">
    <source>
        <dbReference type="ARBA" id="ARBA00023040"/>
    </source>
</evidence>
<dbReference type="Proteomes" id="UP001148018">
    <property type="component" value="Unassembled WGS sequence"/>
</dbReference>
<comment type="caution">
    <text evidence="11">The sequence shown here is derived from an EMBL/GenBank/DDBJ whole genome shotgun (WGS) entry which is preliminary data.</text>
</comment>
<feature type="transmembrane region" description="Helical" evidence="9">
    <location>
        <begin position="128"/>
        <end position="147"/>
    </location>
</feature>
<dbReference type="PROSITE" id="PS50262">
    <property type="entry name" value="G_PROTEIN_RECEP_F1_2"/>
    <property type="match status" value="1"/>
</dbReference>
<feature type="transmembrane region" description="Helical" evidence="9">
    <location>
        <begin position="89"/>
        <end position="107"/>
    </location>
</feature>
<organism evidence="11 12">
    <name type="scientific">Muraenolepis orangiensis</name>
    <name type="common">Patagonian moray cod</name>
    <dbReference type="NCBI Taxonomy" id="630683"/>
    <lineage>
        <taxon>Eukaryota</taxon>
        <taxon>Metazoa</taxon>
        <taxon>Chordata</taxon>
        <taxon>Craniata</taxon>
        <taxon>Vertebrata</taxon>
        <taxon>Euteleostomi</taxon>
        <taxon>Actinopterygii</taxon>
        <taxon>Neopterygii</taxon>
        <taxon>Teleostei</taxon>
        <taxon>Neoteleostei</taxon>
        <taxon>Acanthomorphata</taxon>
        <taxon>Zeiogadaria</taxon>
        <taxon>Gadariae</taxon>
        <taxon>Gadiformes</taxon>
        <taxon>Muraenolepidoidei</taxon>
        <taxon>Muraenolepididae</taxon>
        <taxon>Muraenolepis</taxon>
    </lineage>
</organism>
<dbReference type="Gene3D" id="1.20.1070.10">
    <property type="entry name" value="Rhodopsin 7-helix transmembrane proteins"/>
    <property type="match status" value="1"/>
</dbReference>
<evidence type="ECO:0000259" key="10">
    <source>
        <dbReference type="PROSITE" id="PS50262"/>
    </source>
</evidence>
<keyword evidence="8" id="KW-0807">Transducer</keyword>
<evidence type="ECO:0000256" key="6">
    <source>
        <dbReference type="ARBA" id="ARBA00023170"/>
    </source>
</evidence>
<evidence type="ECO:0000256" key="9">
    <source>
        <dbReference type="SAM" id="Phobius"/>
    </source>
</evidence>